<sequence length="88" mass="9195">MSSHPVPRRSTGVLIATPLPDDNACGAFDNIKHRNCYYHQGGDTNNSLQVTVGLSTGGIMHGSHAEALTAVPDNPLQSITDQAVANLG</sequence>
<dbReference type="RefSeq" id="WP_213000683.1">
    <property type="nucleotide sequence ID" value="NZ_BAAATW010000001.1"/>
</dbReference>
<reference evidence="1" key="1">
    <citation type="submission" date="2021-03" db="EMBL/GenBank/DDBJ databases">
        <title>Whole genome shotgun sequence of Actinoplanes consettensis NBRC 14913.</title>
        <authorList>
            <person name="Komaki H."/>
            <person name="Tamura T."/>
        </authorList>
    </citation>
    <scope>NUCLEOTIDE SEQUENCE</scope>
    <source>
        <strain evidence="1">NBRC 14913</strain>
    </source>
</reference>
<dbReference type="EMBL" id="BOQP01000035">
    <property type="protein sequence ID" value="GIM78632.1"/>
    <property type="molecule type" value="Genomic_DNA"/>
</dbReference>
<dbReference type="AlphaFoldDB" id="A0A919SWF5"/>
<name>A0A919SWF5_9ACTN</name>
<accession>A0A919SWF5</accession>
<organism evidence="1 2">
    <name type="scientific">Winogradskya consettensis</name>
    <dbReference type="NCBI Taxonomy" id="113560"/>
    <lineage>
        <taxon>Bacteria</taxon>
        <taxon>Bacillati</taxon>
        <taxon>Actinomycetota</taxon>
        <taxon>Actinomycetes</taxon>
        <taxon>Micromonosporales</taxon>
        <taxon>Micromonosporaceae</taxon>
        <taxon>Winogradskya</taxon>
    </lineage>
</organism>
<comment type="caution">
    <text evidence="1">The sequence shown here is derived from an EMBL/GenBank/DDBJ whole genome shotgun (WGS) entry which is preliminary data.</text>
</comment>
<gene>
    <name evidence="1" type="ORF">Aco04nite_61410</name>
</gene>
<keyword evidence="2" id="KW-1185">Reference proteome</keyword>
<protein>
    <submittedName>
        <fullName evidence="1">Uncharacterized protein</fullName>
    </submittedName>
</protein>
<evidence type="ECO:0000313" key="2">
    <source>
        <dbReference type="Proteomes" id="UP000680865"/>
    </source>
</evidence>
<dbReference type="Proteomes" id="UP000680865">
    <property type="component" value="Unassembled WGS sequence"/>
</dbReference>
<proteinExistence type="predicted"/>
<evidence type="ECO:0000313" key="1">
    <source>
        <dbReference type="EMBL" id="GIM78632.1"/>
    </source>
</evidence>